<gene>
    <name evidence="3 4" type="primary">def</name>
    <name evidence="4" type="ORF">H8710_08230</name>
</gene>
<dbReference type="EMBL" id="JACRSV010000002">
    <property type="protein sequence ID" value="MBC8560051.1"/>
    <property type="molecule type" value="Genomic_DNA"/>
</dbReference>
<dbReference type="GO" id="GO:0006412">
    <property type="term" value="P:translation"/>
    <property type="evidence" value="ECO:0007669"/>
    <property type="project" value="UniProtKB-UniRule"/>
</dbReference>
<dbReference type="Gene3D" id="3.90.45.10">
    <property type="entry name" value="Peptide deformylase"/>
    <property type="match status" value="1"/>
</dbReference>
<dbReference type="Pfam" id="PF01327">
    <property type="entry name" value="Pep_deformylase"/>
    <property type="match status" value="1"/>
</dbReference>
<evidence type="ECO:0000256" key="1">
    <source>
        <dbReference type="ARBA" id="ARBA00010759"/>
    </source>
</evidence>
<dbReference type="HAMAP" id="MF_00163">
    <property type="entry name" value="Pep_deformylase"/>
    <property type="match status" value="1"/>
</dbReference>
<evidence type="ECO:0000313" key="4">
    <source>
        <dbReference type="EMBL" id="MBC8560051.1"/>
    </source>
</evidence>
<dbReference type="GO" id="GO:0046872">
    <property type="term" value="F:metal ion binding"/>
    <property type="evidence" value="ECO:0007669"/>
    <property type="project" value="UniProtKB-KW"/>
</dbReference>
<dbReference type="PANTHER" id="PTHR10458:SF22">
    <property type="entry name" value="PEPTIDE DEFORMYLASE"/>
    <property type="match status" value="1"/>
</dbReference>
<dbReference type="RefSeq" id="WP_249295011.1">
    <property type="nucleotide sequence ID" value="NZ_JACRSV010000002.1"/>
</dbReference>
<feature type="binding site" evidence="3">
    <location>
        <position position="135"/>
    </location>
    <ligand>
        <name>Fe cation</name>
        <dbReference type="ChEBI" id="CHEBI:24875"/>
    </ligand>
</feature>
<feature type="binding site" evidence="3">
    <location>
        <position position="131"/>
    </location>
    <ligand>
        <name>Fe cation</name>
        <dbReference type="ChEBI" id="CHEBI:24875"/>
    </ligand>
</feature>
<feature type="active site" evidence="3">
    <location>
        <position position="132"/>
    </location>
</feature>
<evidence type="ECO:0000256" key="3">
    <source>
        <dbReference type="HAMAP-Rule" id="MF_00163"/>
    </source>
</evidence>
<organism evidence="4 5">
    <name type="scientific">Fumia xinanensis</name>
    <dbReference type="NCBI Taxonomy" id="2763659"/>
    <lineage>
        <taxon>Bacteria</taxon>
        <taxon>Bacillati</taxon>
        <taxon>Bacillota</taxon>
        <taxon>Clostridia</taxon>
        <taxon>Eubacteriales</taxon>
        <taxon>Oscillospiraceae</taxon>
        <taxon>Fumia</taxon>
    </lineage>
</organism>
<dbReference type="CDD" id="cd00487">
    <property type="entry name" value="Pep_deformylase"/>
    <property type="match status" value="1"/>
</dbReference>
<comment type="function">
    <text evidence="3">Removes the formyl group from the N-terminal Met of newly synthesized proteins. Requires at least a dipeptide for an efficient rate of reaction. N-terminal L-methionine is a prerequisite for activity but the enzyme has broad specificity at other positions.</text>
</comment>
<dbReference type="SUPFAM" id="SSF56420">
    <property type="entry name" value="Peptide deformylase"/>
    <property type="match status" value="1"/>
</dbReference>
<dbReference type="NCBIfam" id="TIGR00079">
    <property type="entry name" value="pept_deformyl"/>
    <property type="match status" value="1"/>
</dbReference>
<dbReference type="PIRSF" id="PIRSF004749">
    <property type="entry name" value="Pep_def"/>
    <property type="match status" value="1"/>
</dbReference>
<reference evidence="4" key="1">
    <citation type="submission" date="2020-08" db="EMBL/GenBank/DDBJ databases">
        <title>Genome public.</title>
        <authorList>
            <person name="Liu C."/>
            <person name="Sun Q."/>
        </authorList>
    </citation>
    <scope>NUCLEOTIDE SEQUENCE</scope>
    <source>
        <strain evidence="4">NSJ-33</strain>
    </source>
</reference>
<keyword evidence="3" id="KW-0648">Protein biosynthesis</keyword>
<comment type="cofactor">
    <cofactor evidence="3">
        <name>Fe(2+)</name>
        <dbReference type="ChEBI" id="CHEBI:29033"/>
    </cofactor>
    <text evidence="3">Binds 1 Fe(2+) ion.</text>
</comment>
<comment type="similarity">
    <text evidence="1 3">Belongs to the polypeptide deformylase family.</text>
</comment>
<name>A0A926E6G3_9FIRM</name>
<feature type="binding site" evidence="3">
    <location>
        <position position="89"/>
    </location>
    <ligand>
        <name>Fe cation</name>
        <dbReference type="ChEBI" id="CHEBI:24875"/>
    </ligand>
</feature>
<dbReference type="PANTHER" id="PTHR10458">
    <property type="entry name" value="PEPTIDE DEFORMYLASE"/>
    <property type="match status" value="1"/>
</dbReference>
<protein>
    <recommendedName>
        <fullName evidence="3">Peptide deformylase</fullName>
        <shortName evidence="3">PDF</shortName>
        <ecNumber evidence="3">3.5.1.88</ecNumber>
    </recommendedName>
    <alternativeName>
        <fullName evidence="3">Polypeptide deformylase</fullName>
    </alternativeName>
</protein>
<comment type="caution">
    <text evidence="4">The sequence shown here is derived from an EMBL/GenBank/DDBJ whole genome shotgun (WGS) entry which is preliminary data.</text>
</comment>
<dbReference type="NCBIfam" id="NF001159">
    <property type="entry name" value="PRK00150.1-3"/>
    <property type="match status" value="1"/>
</dbReference>
<dbReference type="GO" id="GO:0042586">
    <property type="term" value="F:peptide deformylase activity"/>
    <property type="evidence" value="ECO:0007669"/>
    <property type="project" value="UniProtKB-UniRule"/>
</dbReference>
<keyword evidence="3" id="KW-0479">Metal-binding</keyword>
<dbReference type="EC" id="3.5.1.88" evidence="3"/>
<keyword evidence="3 4" id="KW-0378">Hydrolase</keyword>
<comment type="catalytic activity">
    <reaction evidence="3">
        <text>N-terminal N-formyl-L-methionyl-[peptide] + H2O = N-terminal L-methionyl-[peptide] + formate</text>
        <dbReference type="Rhea" id="RHEA:24420"/>
        <dbReference type="Rhea" id="RHEA-COMP:10639"/>
        <dbReference type="Rhea" id="RHEA-COMP:10640"/>
        <dbReference type="ChEBI" id="CHEBI:15377"/>
        <dbReference type="ChEBI" id="CHEBI:15740"/>
        <dbReference type="ChEBI" id="CHEBI:49298"/>
        <dbReference type="ChEBI" id="CHEBI:64731"/>
        <dbReference type="EC" id="3.5.1.88"/>
    </reaction>
</comment>
<keyword evidence="2 3" id="KW-0408">Iron</keyword>
<evidence type="ECO:0000313" key="5">
    <source>
        <dbReference type="Proteomes" id="UP000610760"/>
    </source>
</evidence>
<dbReference type="AlphaFoldDB" id="A0A926E6G3"/>
<dbReference type="InterPro" id="IPR036821">
    <property type="entry name" value="Peptide_deformylase_sf"/>
</dbReference>
<dbReference type="PRINTS" id="PR01576">
    <property type="entry name" value="PDEFORMYLASE"/>
</dbReference>
<keyword evidence="5" id="KW-1185">Reference proteome</keyword>
<evidence type="ECO:0000256" key="2">
    <source>
        <dbReference type="ARBA" id="ARBA00023004"/>
    </source>
</evidence>
<sequence>MAIRQLRFFDDEILRKKCREVETVDDRIRLLLKDMADTMYHADNGAGLAAPQVGILRRLIVIDVGNGLMKLVNPRITSSGGTQQCNEGCLSFPGKWGRTVRPQWVTVEALNERGEQIRVKGKGLLAQCLCHEIDHLDGVVLPDRVTEWLVP</sequence>
<dbReference type="InterPro" id="IPR023635">
    <property type="entry name" value="Peptide_deformylase"/>
</dbReference>
<dbReference type="Proteomes" id="UP000610760">
    <property type="component" value="Unassembled WGS sequence"/>
</dbReference>
<accession>A0A926E6G3</accession>
<proteinExistence type="inferred from homology"/>